<comment type="caution">
    <text evidence="2">The sequence shown here is derived from an EMBL/GenBank/DDBJ whole genome shotgun (WGS) entry which is preliminary data.</text>
</comment>
<accession>A0A540X6N8</accession>
<keyword evidence="3" id="KW-1185">Reference proteome</keyword>
<reference evidence="2 3" key="1">
    <citation type="submission" date="2019-06" db="EMBL/GenBank/DDBJ databases">
        <authorList>
            <person name="Livingstone P."/>
            <person name="Whitworth D."/>
        </authorList>
    </citation>
    <scope>NUCLEOTIDE SEQUENCE [LARGE SCALE GENOMIC DNA]</scope>
    <source>
        <strain evidence="2 3">AM401</strain>
    </source>
</reference>
<dbReference type="GO" id="GO:0016787">
    <property type="term" value="F:hydrolase activity"/>
    <property type="evidence" value="ECO:0007669"/>
    <property type="project" value="UniProtKB-KW"/>
</dbReference>
<dbReference type="OrthoDB" id="275181at2"/>
<evidence type="ECO:0000256" key="1">
    <source>
        <dbReference type="SAM" id="SignalP"/>
    </source>
</evidence>
<dbReference type="PANTHER" id="PTHR47909">
    <property type="entry name" value="ALPHA/BETA-HYDROLASES SUPERFAMILY PROTEIN"/>
    <property type="match status" value="1"/>
</dbReference>
<dbReference type="RefSeq" id="WP_141641407.1">
    <property type="nucleotide sequence ID" value="NZ_VIFM01000015.1"/>
</dbReference>
<dbReference type="EMBL" id="VIFM01000015">
    <property type="protein sequence ID" value="TQF16933.1"/>
    <property type="molecule type" value="Genomic_DNA"/>
</dbReference>
<dbReference type="Proteomes" id="UP000315369">
    <property type="component" value="Unassembled WGS sequence"/>
</dbReference>
<feature type="chain" id="PRO_5022170382" evidence="1">
    <location>
        <begin position="25"/>
        <end position="571"/>
    </location>
</feature>
<protein>
    <submittedName>
        <fullName evidence="2">Alpha/beta fold hydrolase</fullName>
    </submittedName>
</protein>
<evidence type="ECO:0000313" key="2">
    <source>
        <dbReference type="EMBL" id="TQF16933.1"/>
    </source>
</evidence>
<proteinExistence type="predicted"/>
<keyword evidence="1" id="KW-0732">Signal</keyword>
<name>A0A540X6N8_9BACT</name>
<feature type="signal peptide" evidence="1">
    <location>
        <begin position="1"/>
        <end position="24"/>
    </location>
</feature>
<keyword evidence="2" id="KW-0378">Hydrolase</keyword>
<dbReference type="AlphaFoldDB" id="A0A540X6N8"/>
<organism evidence="2 3">
    <name type="scientific">Myxococcus llanfairpwllgwyngyllgogerychwyrndrobwllllantysiliogogogochensis</name>
    <dbReference type="NCBI Taxonomy" id="2590453"/>
    <lineage>
        <taxon>Bacteria</taxon>
        <taxon>Pseudomonadati</taxon>
        <taxon>Myxococcota</taxon>
        <taxon>Myxococcia</taxon>
        <taxon>Myxococcales</taxon>
        <taxon>Cystobacterineae</taxon>
        <taxon>Myxococcaceae</taxon>
        <taxon>Myxococcus</taxon>
    </lineage>
</organism>
<dbReference type="SUPFAM" id="SSF53474">
    <property type="entry name" value="alpha/beta-Hydrolases"/>
    <property type="match status" value="1"/>
</dbReference>
<dbReference type="PANTHER" id="PTHR47909:SF2">
    <property type="entry name" value="GPI INOSITOL-DEACYLASE"/>
    <property type="match status" value="1"/>
</dbReference>
<dbReference type="Pfam" id="PF02089">
    <property type="entry name" value="Palm_thioest"/>
    <property type="match status" value="1"/>
</dbReference>
<sequence length="571" mass="59566">MSPAHGPRGVLLAALLLVGTTASAQVTFDCQTIQERAPATGLGANPKAVASVPLARQQQGYVRVGGGCEVSRFGYDSAHAEVMVQNAPDGDFGWRCKGADPALVINPAWAKASVTFCKASAPNVSSLRLQCKTLSSKTGPSRNPLAEVSLTPQLATEGYVVVSGGCDSSHALNGSIHAENVVVSKPTANGKGWRCQAADPPNHPQDATVTASLVACQLAVDPAQAALLIPKPALRCAVSHGVKTTGMAYPRALAAATGKVISGGCDLSYAGNGSVHAQFMVQHGPQADGAWSCWGADPPLISNPGSAQASVLSCGITTVPATTPLPAPTPTPSPTPTARKNPVVIVGGTLASEILYWTLESRLDRDGYQRFFFELPSGGLIDLHESARQLKFKVADVLLQTGASKVHLIGHSQGGAVARAYVRDFGNASVESIISLGTPHKGTDDDPLLALVARLLFNCTGTAADPLPCKQMKAGSAFIAEINTRPPNDPVYYTNINTLHDVFTKANSNGKMDNCDRTSPSGEALQCNVTVQDFCKDNLVEHVGLASNGVVYSGIRQALEHRKIALNCTEL</sequence>
<evidence type="ECO:0000313" key="3">
    <source>
        <dbReference type="Proteomes" id="UP000315369"/>
    </source>
</evidence>
<gene>
    <name evidence="2" type="ORF">FJV41_05815</name>
</gene>
<dbReference type="InterPro" id="IPR029058">
    <property type="entry name" value="AB_hydrolase_fold"/>
</dbReference>
<dbReference type="Gene3D" id="3.40.50.1820">
    <property type="entry name" value="alpha/beta hydrolase"/>
    <property type="match status" value="1"/>
</dbReference>